<dbReference type="Proteomes" id="UP000293347">
    <property type="component" value="Unassembled WGS sequence"/>
</dbReference>
<accession>A0A4R0NQX3</accession>
<dbReference type="RefSeq" id="WP_131596525.1">
    <property type="nucleotide sequence ID" value="NZ_SJSL01000002.1"/>
</dbReference>
<proteinExistence type="predicted"/>
<evidence type="ECO:0000313" key="2">
    <source>
        <dbReference type="Proteomes" id="UP000293347"/>
    </source>
</evidence>
<comment type="caution">
    <text evidence="1">The sequence shown here is derived from an EMBL/GenBank/DDBJ whole genome shotgun (WGS) entry which is preliminary data.</text>
</comment>
<keyword evidence="2" id="KW-1185">Reference proteome</keyword>
<evidence type="ECO:0000313" key="1">
    <source>
        <dbReference type="EMBL" id="TCD01725.1"/>
    </source>
</evidence>
<dbReference type="OrthoDB" id="943693at2"/>
<sequence length="273" mass="30418">MGIISLWQEAVVRAFGAFGVELSDASSGKYALLSFTGKNLVINLVSLNNDYKPEELIALQQAYLKEGVKFIQLWEDIWATRSIQVTGRVQSLLGLNKRVHARKTQVLAISQEQADVFLAVNHIQASARSKYRFALIADEEVVAVACFSGLRLMKHSRPAGYRSAEVIRFASLSGFTVTGGFSKLLKHFNAELAPNDIMSYADRDWSNGSVYEQAGFEQVSVTPPSDIYVHPQSLIRYFPHRLPGQAGMISTNVPGQDFIKVFNTGNLKYIYYL</sequence>
<dbReference type="AlphaFoldDB" id="A0A4R0NQX3"/>
<name>A0A4R0NQX3_9SPHI</name>
<dbReference type="EMBL" id="SJSL01000002">
    <property type="protein sequence ID" value="TCD01725.1"/>
    <property type="molecule type" value="Genomic_DNA"/>
</dbReference>
<reference evidence="1 2" key="1">
    <citation type="submission" date="2019-02" db="EMBL/GenBank/DDBJ databases">
        <title>Pedobacter sp. RP-1-14 sp. nov., isolated from Arctic soil.</title>
        <authorList>
            <person name="Dahal R.H."/>
        </authorList>
    </citation>
    <scope>NUCLEOTIDE SEQUENCE [LARGE SCALE GENOMIC DNA]</scope>
    <source>
        <strain evidence="1 2">RP-1-14</strain>
    </source>
</reference>
<gene>
    <name evidence="1" type="ORF">EZ437_13490</name>
</gene>
<organism evidence="1 2">
    <name type="scientific">Pedobacter psychroterrae</name>
    <dbReference type="NCBI Taxonomy" id="2530453"/>
    <lineage>
        <taxon>Bacteria</taxon>
        <taxon>Pseudomonadati</taxon>
        <taxon>Bacteroidota</taxon>
        <taxon>Sphingobacteriia</taxon>
        <taxon>Sphingobacteriales</taxon>
        <taxon>Sphingobacteriaceae</taxon>
        <taxon>Pedobacter</taxon>
    </lineage>
</organism>
<protein>
    <submittedName>
        <fullName evidence="1">Uncharacterized protein</fullName>
    </submittedName>
</protein>